<feature type="transmembrane region" description="Helical" evidence="1">
    <location>
        <begin position="20"/>
        <end position="40"/>
    </location>
</feature>
<dbReference type="HOGENOM" id="CLU_3256149_0_0_11"/>
<gene>
    <name evidence="2" type="ordered locus">PACID_21120</name>
</gene>
<dbReference type="PATRIC" id="fig|1171373.8.peg.2085"/>
<dbReference type="KEGG" id="pbo:PACID_21120"/>
<keyword evidence="1" id="KW-1133">Transmembrane helix</keyword>
<dbReference type="EMBL" id="CP003493">
    <property type="protein sequence ID" value="AFV89899.1"/>
    <property type="molecule type" value="Genomic_DNA"/>
</dbReference>
<proteinExistence type="predicted"/>
<organism evidence="2 3">
    <name type="scientific">Acidipropionibacterium acidipropionici (strain ATCC 4875 / DSM 20272 / JCM 6432 / NBRC 12425 / NCIMB 8070 / 4)</name>
    <name type="common">Propionibacterium acidipropionici</name>
    <dbReference type="NCBI Taxonomy" id="1171373"/>
    <lineage>
        <taxon>Bacteria</taxon>
        <taxon>Bacillati</taxon>
        <taxon>Actinomycetota</taxon>
        <taxon>Actinomycetes</taxon>
        <taxon>Propionibacteriales</taxon>
        <taxon>Propionibacteriaceae</taxon>
        <taxon>Acidipropionibacterium</taxon>
    </lineage>
</organism>
<reference evidence="2 3" key="1">
    <citation type="journal article" date="2012" name="BMC Genomics">
        <title>The genome sequence of Propionibacterium acidipropionici provides insights into its biotechnological and industrial potential.</title>
        <authorList>
            <person name="Parizzi L.P."/>
            <person name="Grassi M.C."/>
            <person name="Llerena L.A."/>
            <person name="Carazzolle M.F."/>
            <person name="Queiroz V.L."/>
            <person name="Lunardi I."/>
            <person name="Zeidler A.F."/>
            <person name="Teixeira P.J."/>
            <person name="Mieczkowski P."/>
            <person name="Rincones J."/>
            <person name="Pereira G.A."/>
        </authorList>
    </citation>
    <scope>NUCLEOTIDE SEQUENCE [LARGE SCALE GENOMIC DNA]</scope>
    <source>
        <strain evidence="3">ATCC 4875 / DSM 20272 / JCM 6432 / NBRC 12425 / NCIMB 8070</strain>
    </source>
</reference>
<evidence type="ECO:0000313" key="2">
    <source>
        <dbReference type="EMBL" id="AFV89899.1"/>
    </source>
</evidence>
<evidence type="ECO:0000313" key="3">
    <source>
        <dbReference type="Proteomes" id="UP000000214"/>
    </source>
</evidence>
<sequence length="42" mass="4587">MPLDTFTCARSDGSVCLTGRLFIFVQLLAHIVGAVAFNNCER</sequence>
<protein>
    <submittedName>
        <fullName evidence="2">Uncharacterized protein</fullName>
    </submittedName>
</protein>
<accession>K7RPI7</accession>
<dbReference type="AlphaFoldDB" id="K7RPI7"/>
<dbReference type="STRING" id="1171373.PACID_21120"/>
<keyword evidence="1" id="KW-0472">Membrane</keyword>
<name>K7RPI7_ACIA4</name>
<dbReference type="Proteomes" id="UP000000214">
    <property type="component" value="Chromosome"/>
</dbReference>
<evidence type="ECO:0000256" key="1">
    <source>
        <dbReference type="SAM" id="Phobius"/>
    </source>
</evidence>
<keyword evidence="1" id="KW-0812">Transmembrane</keyword>